<gene>
    <name evidence="2" type="ORF">RR48_08821</name>
</gene>
<feature type="compositionally biased region" description="Low complexity" evidence="1">
    <location>
        <begin position="19"/>
        <end position="39"/>
    </location>
</feature>
<evidence type="ECO:0000313" key="2">
    <source>
        <dbReference type="EMBL" id="KPJ09370.1"/>
    </source>
</evidence>
<accession>A0A194QWN3</accession>
<keyword evidence="3" id="KW-1185">Reference proteome</keyword>
<evidence type="ECO:0000313" key="3">
    <source>
        <dbReference type="Proteomes" id="UP000053240"/>
    </source>
</evidence>
<protein>
    <submittedName>
        <fullName evidence="2">Uncharacterized protein</fullName>
    </submittedName>
</protein>
<organism evidence="2 3">
    <name type="scientific">Papilio machaon</name>
    <name type="common">Old World swallowtail butterfly</name>
    <dbReference type="NCBI Taxonomy" id="76193"/>
    <lineage>
        <taxon>Eukaryota</taxon>
        <taxon>Metazoa</taxon>
        <taxon>Ecdysozoa</taxon>
        <taxon>Arthropoda</taxon>
        <taxon>Hexapoda</taxon>
        <taxon>Insecta</taxon>
        <taxon>Pterygota</taxon>
        <taxon>Neoptera</taxon>
        <taxon>Endopterygota</taxon>
        <taxon>Lepidoptera</taxon>
        <taxon>Glossata</taxon>
        <taxon>Ditrysia</taxon>
        <taxon>Papilionoidea</taxon>
        <taxon>Papilionidae</taxon>
        <taxon>Papilioninae</taxon>
        <taxon>Papilio</taxon>
    </lineage>
</organism>
<dbReference type="Proteomes" id="UP000053240">
    <property type="component" value="Unassembled WGS sequence"/>
</dbReference>
<sequence>MADAPAPPSEVDETDVPIATTASEYPPYPPYSTATAPPSVAETIVAGRDLRRKFKFLPQRPARPPPRPARPRGPKATDVKLSKRQYRAHARCLRRHGAVLTDRLEHMSKPSRRHMIYLWREHADILTPDAIGRIRAMLDADEPFKPEQAYEYFVNLRKTKRKRNKKLRRQGKTDLLAICDDKRFLWARNASVAFARGIQQRLARPGRYALADGMLCLSNLILNDICGYMRMKTPSRNSTSPKARFMMEMSDKIAVWIDEILTESDDRMLMMDFDEDEDVIAADAAGDTRFTDDFLEMMQHVSDMLEVFIILTNAMYKHGDESLIDHGKFHQTYTEAANLLKETPTFDVLEINSGVAKKINNALSGIAKPLAPKNLEVPMGAMIDLCSNFLAENAENNKDKGPGFKLLISTLRKQPKQVLFEKDRIKETYEDAATELTQARSLESDHDDPVLTGKIQEGLKKVVAKVTPHDMQTDMNERGPAFDIIIKELTFTGAKPFTPQFSELETNFAAAHVLTKAPGLSSISPNPATMPLFEKALHKVVDLVTPKALKQEMIEVIKRCASYLSGYVRDREQALKLLVETMKKTPTKDLAKRGDYAMAYGTAAEETEKAPNLVPYLPVKDIATEIKEKLASDVKPVTPAQLHVPMKVLVQDVADVLSQPIAMKSGVAGEKYPMDYLIAVEKSMGTKPLYEYKGYSETYAGAAKSLQATPVPDDTIENKELEKEIFNELQSSLPPKSTPLINKELDAPVTEAASKLAKIGTVKGIAFEHLTTAMKEKGEEQLVKKKEYEESYVAGGHRLTDAPNLATKKVDEVAYEKVKEKLAKLVEDKPPPEKAKQQMEAIIDESSKYLTAPLEDEHDKRRFLADLMSRKQDEVLAQEKAYKITFKEGGQELLGAPAIPAKPVDPQLKNDLQQKIGGVVTQKGLQNILKDTVSDAASNLTNIVKGRGEIIRIIHDDMKAEGKKPFLSVGKFNKTHEEAAEMIDKAPNFSTENFALKIHKIVTDRINELPMKGVSEEAKPYVPDAVDTVSKYIAGVATKECGLDPKSLEDWGGSEADKRRRSSSLQSKLSSQPPLSSQPSNSNSSNNNNSNHNPKDHLSRNSPYKYEVSRKTKTQEKLKKKQKLQVNVDMDHEQAEQLLQQKLKGRGGEVFYKQPHNELSHAMAADWISEPSLTTDKSVKESSDTGRLQKKFERKLSALVATDTPPQLKDSMQGYKVLAREAVISEMQNRGNEILAEVNEDTESYFYSAQRLKKNKNIEANAPREVIQEQLSQKLGEMIKGRGTPRKVAPYIKEYVQTTAAYLSEHVTIPDKEIEAYIALLTEAEVAGDTPLVEGKIHKTHAEAVAYWRKLTTFDDEINRPDATLQSSIEDKLKKVMEDVTPSGYEKTDLNKEKSEALKILVEQMDKEKDAVLLRHGTLHVVDDVTNYLAVYFLQPGALSFHFSYRYYV</sequence>
<dbReference type="EMBL" id="KQ461103">
    <property type="protein sequence ID" value="KPJ09370.1"/>
    <property type="molecule type" value="Genomic_DNA"/>
</dbReference>
<feature type="compositionally biased region" description="Basic and acidic residues" evidence="1">
    <location>
        <begin position="1107"/>
        <end position="1117"/>
    </location>
</feature>
<evidence type="ECO:0000256" key="1">
    <source>
        <dbReference type="SAM" id="MobiDB-lite"/>
    </source>
</evidence>
<dbReference type="InParanoid" id="A0A194QWN3"/>
<proteinExistence type="predicted"/>
<reference evidence="2 3" key="1">
    <citation type="journal article" date="2015" name="Nat. Commun.">
        <title>Outbred genome sequencing and CRISPR/Cas9 gene editing in butterflies.</title>
        <authorList>
            <person name="Li X."/>
            <person name="Fan D."/>
            <person name="Zhang W."/>
            <person name="Liu G."/>
            <person name="Zhang L."/>
            <person name="Zhao L."/>
            <person name="Fang X."/>
            <person name="Chen L."/>
            <person name="Dong Y."/>
            <person name="Chen Y."/>
            <person name="Ding Y."/>
            <person name="Zhao R."/>
            <person name="Feng M."/>
            <person name="Zhu Y."/>
            <person name="Feng Y."/>
            <person name="Jiang X."/>
            <person name="Zhu D."/>
            <person name="Xiang H."/>
            <person name="Feng X."/>
            <person name="Li S."/>
            <person name="Wang J."/>
            <person name="Zhang G."/>
            <person name="Kronforst M.R."/>
            <person name="Wang W."/>
        </authorList>
    </citation>
    <scope>NUCLEOTIDE SEQUENCE [LARGE SCALE GENOMIC DNA]</scope>
    <source>
        <strain evidence="2">Ya'a_city_454_Pm</strain>
        <tissue evidence="2">Whole body</tissue>
    </source>
</reference>
<name>A0A194QWN3_PAPMA</name>
<feature type="region of interest" description="Disordered" evidence="1">
    <location>
        <begin position="1044"/>
        <end position="1125"/>
    </location>
</feature>
<feature type="region of interest" description="Disordered" evidence="1">
    <location>
        <begin position="55"/>
        <end position="84"/>
    </location>
</feature>
<feature type="region of interest" description="Disordered" evidence="1">
    <location>
        <begin position="1"/>
        <end position="40"/>
    </location>
</feature>
<feature type="compositionally biased region" description="Low complexity" evidence="1">
    <location>
        <begin position="1063"/>
        <end position="1091"/>
    </location>
</feature>